<protein>
    <submittedName>
        <fullName evidence="1">Uncharacterized protein</fullName>
    </submittedName>
</protein>
<sequence>MEADKTKALLFEHITDTMCLCQLARKEGGHIDQTFELARSLDLRSPIVVPQHVKLGNGRILMQRNVRVRISPGPCQS</sequence>
<name>A0A8S5QHL3_9CAUD</name>
<accession>A0A8S5QHL3</accession>
<proteinExistence type="predicted"/>
<reference evidence="1" key="1">
    <citation type="journal article" date="2021" name="Proc. Natl. Acad. Sci. U.S.A.">
        <title>A Catalog of Tens of Thousands of Viruses from Human Metagenomes Reveals Hidden Associations with Chronic Diseases.</title>
        <authorList>
            <person name="Tisza M.J."/>
            <person name="Buck C.B."/>
        </authorList>
    </citation>
    <scope>NUCLEOTIDE SEQUENCE</scope>
    <source>
        <strain evidence="1">CtNs77</strain>
    </source>
</reference>
<evidence type="ECO:0000313" key="1">
    <source>
        <dbReference type="EMBL" id="DAE18474.1"/>
    </source>
</evidence>
<organism evidence="1">
    <name type="scientific">Siphoviridae sp. ctNs77</name>
    <dbReference type="NCBI Taxonomy" id="2825473"/>
    <lineage>
        <taxon>Viruses</taxon>
        <taxon>Duplodnaviria</taxon>
        <taxon>Heunggongvirae</taxon>
        <taxon>Uroviricota</taxon>
        <taxon>Caudoviricetes</taxon>
    </lineage>
</organism>
<dbReference type="EMBL" id="BK015656">
    <property type="protein sequence ID" value="DAE18474.1"/>
    <property type="molecule type" value="Genomic_DNA"/>
</dbReference>